<dbReference type="InterPro" id="IPR050858">
    <property type="entry name" value="Mal-CoA-ACP_Trans/PKS_FabD"/>
</dbReference>
<comment type="caution">
    <text evidence="9">The sequence shown here is derived from an EMBL/GenBank/DDBJ whole genome shotgun (WGS) entry which is preliminary data.</text>
</comment>
<dbReference type="RefSeq" id="WP_132166247.1">
    <property type="nucleotide sequence ID" value="NZ_SMKX01000012.1"/>
</dbReference>
<dbReference type="PANTHER" id="PTHR42681:SF1">
    <property type="entry name" value="MALONYL-COA-ACYL CARRIER PROTEIN TRANSACYLASE, MITOCHONDRIAL"/>
    <property type="match status" value="1"/>
</dbReference>
<dbReference type="InterPro" id="IPR016035">
    <property type="entry name" value="Acyl_Trfase/lysoPLipase"/>
</dbReference>
<evidence type="ECO:0000256" key="1">
    <source>
        <dbReference type="ARBA" id="ARBA00013258"/>
    </source>
</evidence>
<evidence type="ECO:0000256" key="3">
    <source>
        <dbReference type="ARBA" id="ARBA00022553"/>
    </source>
</evidence>
<dbReference type="Proteomes" id="UP000295124">
    <property type="component" value="Unassembled WGS sequence"/>
</dbReference>
<evidence type="ECO:0000313" key="9">
    <source>
        <dbReference type="EMBL" id="TDD61673.1"/>
    </source>
</evidence>
<accession>A0A4R4ZRQ6</accession>
<dbReference type="SMART" id="SM00827">
    <property type="entry name" value="PKS_AT"/>
    <property type="match status" value="1"/>
</dbReference>
<dbReference type="GO" id="GO:0005829">
    <property type="term" value="C:cytosol"/>
    <property type="evidence" value="ECO:0007669"/>
    <property type="project" value="TreeGrafter"/>
</dbReference>
<dbReference type="Gene3D" id="3.40.366.10">
    <property type="entry name" value="Malonyl-Coenzyme A Acyl Carrier Protein, domain 2"/>
    <property type="match status" value="1"/>
</dbReference>
<dbReference type="Pfam" id="PF00698">
    <property type="entry name" value="Acyl_transf_1"/>
    <property type="match status" value="1"/>
</dbReference>
<dbReference type="SUPFAM" id="SSF55048">
    <property type="entry name" value="Probable ACP-binding domain of malonyl-CoA ACP transacylase"/>
    <property type="match status" value="1"/>
</dbReference>
<dbReference type="InterPro" id="IPR016036">
    <property type="entry name" value="Malonyl_transacylase_ACP-bd"/>
</dbReference>
<dbReference type="SUPFAM" id="SSF52151">
    <property type="entry name" value="FabD/lysophospholipase-like"/>
    <property type="match status" value="1"/>
</dbReference>
<organism evidence="9 10">
    <name type="scientific">Kribbella antibiotica</name>
    <dbReference type="NCBI Taxonomy" id="190195"/>
    <lineage>
        <taxon>Bacteria</taxon>
        <taxon>Bacillati</taxon>
        <taxon>Actinomycetota</taxon>
        <taxon>Actinomycetes</taxon>
        <taxon>Propionibacteriales</taxon>
        <taxon>Kribbellaceae</taxon>
        <taxon>Kribbella</taxon>
    </lineage>
</organism>
<proteinExistence type="predicted"/>
<dbReference type="PROSITE" id="PS00012">
    <property type="entry name" value="PHOSPHOPANTETHEINE"/>
    <property type="match status" value="1"/>
</dbReference>
<dbReference type="InterPro" id="IPR001227">
    <property type="entry name" value="Ac_transferase_dom_sf"/>
</dbReference>
<evidence type="ECO:0000256" key="2">
    <source>
        <dbReference type="ARBA" id="ARBA00022450"/>
    </source>
</evidence>
<evidence type="ECO:0000256" key="7">
    <source>
        <dbReference type="SAM" id="MobiDB-lite"/>
    </source>
</evidence>
<evidence type="ECO:0000313" key="10">
    <source>
        <dbReference type="Proteomes" id="UP000295124"/>
    </source>
</evidence>
<gene>
    <name evidence="9" type="ORF">E1263_06470</name>
</gene>
<dbReference type="InterPro" id="IPR009081">
    <property type="entry name" value="PP-bd_ACP"/>
</dbReference>
<comment type="catalytic activity">
    <reaction evidence="6">
        <text>holo-[ACP] + malonyl-CoA = malonyl-[ACP] + CoA</text>
        <dbReference type="Rhea" id="RHEA:41792"/>
        <dbReference type="Rhea" id="RHEA-COMP:9623"/>
        <dbReference type="Rhea" id="RHEA-COMP:9685"/>
        <dbReference type="ChEBI" id="CHEBI:57287"/>
        <dbReference type="ChEBI" id="CHEBI:57384"/>
        <dbReference type="ChEBI" id="CHEBI:64479"/>
        <dbReference type="ChEBI" id="CHEBI:78449"/>
        <dbReference type="EC" id="2.3.1.39"/>
    </reaction>
</comment>
<keyword evidence="3" id="KW-0597">Phosphoprotein</keyword>
<dbReference type="InterPro" id="IPR006162">
    <property type="entry name" value="Ppantetheine_attach_site"/>
</dbReference>
<feature type="region of interest" description="Disordered" evidence="7">
    <location>
        <begin position="317"/>
        <end position="340"/>
    </location>
</feature>
<dbReference type="InterPro" id="IPR014043">
    <property type="entry name" value="Acyl_transferase_dom"/>
</dbReference>
<keyword evidence="10" id="KW-1185">Reference proteome</keyword>
<feature type="domain" description="Malonyl-CoA:ACP transacylase (MAT)" evidence="8">
    <location>
        <begin position="11"/>
        <end position="310"/>
    </location>
</feature>
<dbReference type="Gene3D" id="1.10.1200.10">
    <property type="entry name" value="ACP-like"/>
    <property type="match status" value="1"/>
</dbReference>
<dbReference type="GO" id="GO:0004314">
    <property type="term" value="F:[acyl-carrier-protein] S-malonyltransferase activity"/>
    <property type="evidence" value="ECO:0007669"/>
    <property type="project" value="UniProtKB-EC"/>
</dbReference>
<keyword evidence="2" id="KW-0596">Phosphopantetheine</keyword>
<dbReference type="EMBL" id="SMKX01000012">
    <property type="protein sequence ID" value="TDD61673.1"/>
    <property type="molecule type" value="Genomic_DNA"/>
</dbReference>
<name>A0A4R4ZRQ6_9ACTN</name>
<keyword evidence="4 9" id="KW-0808">Transferase</keyword>
<reference evidence="9 10" key="1">
    <citation type="submission" date="2019-03" db="EMBL/GenBank/DDBJ databases">
        <title>Draft genome sequences of novel Actinobacteria.</title>
        <authorList>
            <person name="Sahin N."/>
            <person name="Ay H."/>
            <person name="Saygin H."/>
        </authorList>
    </citation>
    <scope>NUCLEOTIDE SEQUENCE [LARGE SCALE GENOMIC DNA]</scope>
    <source>
        <strain evidence="9 10">JCM 13523</strain>
    </source>
</reference>
<protein>
    <recommendedName>
        <fullName evidence="1">[acyl-carrier-protein] S-malonyltransferase</fullName>
        <ecNumber evidence="1">2.3.1.39</ecNumber>
    </recommendedName>
</protein>
<keyword evidence="5 9" id="KW-0012">Acyltransferase</keyword>
<dbReference type="OrthoDB" id="4286171at2"/>
<dbReference type="InterPro" id="IPR036736">
    <property type="entry name" value="ACP-like_sf"/>
</dbReference>
<dbReference type="Pfam" id="PF00550">
    <property type="entry name" value="PP-binding"/>
    <property type="match status" value="1"/>
</dbReference>
<dbReference type="SUPFAM" id="SSF47336">
    <property type="entry name" value="ACP-like"/>
    <property type="match status" value="1"/>
</dbReference>
<dbReference type="AlphaFoldDB" id="A0A4R4ZRQ6"/>
<evidence type="ECO:0000259" key="8">
    <source>
        <dbReference type="SMART" id="SM00827"/>
    </source>
</evidence>
<evidence type="ECO:0000256" key="6">
    <source>
        <dbReference type="ARBA" id="ARBA00048462"/>
    </source>
</evidence>
<dbReference type="PANTHER" id="PTHR42681">
    <property type="entry name" value="MALONYL-COA-ACYL CARRIER PROTEIN TRANSACYLASE, MITOCHONDRIAL"/>
    <property type="match status" value="1"/>
</dbReference>
<evidence type="ECO:0000256" key="4">
    <source>
        <dbReference type="ARBA" id="ARBA00022679"/>
    </source>
</evidence>
<sequence length="461" mass="47984">MNRSDGRPVFVFPGQGGYSPGVFALSKDSCASILPTLARVDAAAGASTVTELLTSRAAPALADLMVDDPAALHLAIFAAGVAAAELWVDEFGVHPGLLMGHSFGEFAALTVAGALTLETGVALVTARDAALLAGWRDRGELGGMVALMAGPDRVGKLAAAVDRDLAVAVVNGVEQVVVSGRAAALDRLTGVAAVLDISTTRLQVPYPFHNRVLADAAERFAVSVAAAEIRTPRHLVYSPLLGGYVETADDAREVLTRHLVHRIDFVAALLAVRGDGHTAFVECGARSVCTGLIEATLVGVNAVAPLRRRVGADDLRNELQRLDGRPSTAEPSSAGTTAGFEEPVAAADAAPMPMPMPTTPTPAVQTIESDGAALSVDELVPALRALYADAVGYPVDVFEPGIELEAELGIDSLRQTAILEKVREIYGLPEIEKLRITDYVTIEAVAQLVVELVDGQLVTAG</sequence>
<dbReference type="GO" id="GO:0006633">
    <property type="term" value="P:fatty acid biosynthetic process"/>
    <property type="evidence" value="ECO:0007669"/>
    <property type="project" value="TreeGrafter"/>
</dbReference>
<evidence type="ECO:0000256" key="5">
    <source>
        <dbReference type="ARBA" id="ARBA00023315"/>
    </source>
</evidence>
<dbReference type="EC" id="2.3.1.39" evidence="1"/>